<dbReference type="Proteomes" id="UP001430953">
    <property type="component" value="Unassembled WGS sequence"/>
</dbReference>
<accession>A0AAW2FBM8</accession>
<organism evidence="2 3">
    <name type="scientific">Cardiocondyla obscurior</name>
    <dbReference type="NCBI Taxonomy" id="286306"/>
    <lineage>
        <taxon>Eukaryota</taxon>
        <taxon>Metazoa</taxon>
        <taxon>Ecdysozoa</taxon>
        <taxon>Arthropoda</taxon>
        <taxon>Hexapoda</taxon>
        <taxon>Insecta</taxon>
        <taxon>Pterygota</taxon>
        <taxon>Neoptera</taxon>
        <taxon>Endopterygota</taxon>
        <taxon>Hymenoptera</taxon>
        <taxon>Apocrita</taxon>
        <taxon>Aculeata</taxon>
        <taxon>Formicoidea</taxon>
        <taxon>Formicidae</taxon>
        <taxon>Myrmicinae</taxon>
        <taxon>Cardiocondyla</taxon>
    </lineage>
</organism>
<feature type="compositionally biased region" description="Basic and acidic residues" evidence="1">
    <location>
        <begin position="166"/>
        <end position="177"/>
    </location>
</feature>
<feature type="compositionally biased region" description="Basic and acidic residues" evidence="1">
    <location>
        <begin position="93"/>
        <end position="123"/>
    </location>
</feature>
<proteinExistence type="predicted"/>
<comment type="caution">
    <text evidence="2">The sequence shown here is derived from an EMBL/GenBank/DDBJ whole genome shotgun (WGS) entry which is preliminary data.</text>
</comment>
<evidence type="ECO:0000313" key="2">
    <source>
        <dbReference type="EMBL" id="KAL0113278.1"/>
    </source>
</evidence>
<feature type="region of interest" description="Disordered" evidence="1">
    <location>
        <begin position="165"/>
        <end position="205"/>
    </location>
</feature>
<dbReference type="AlphaFoldDB" id="A0AAW2FBM8"/>
<feature type="compositionally biased region" description="Basic and acidic residues" evidence="1">
    <location>
        <begin position="186"/>
        <end position="205"/>
    </location>
</feature>
<feature type="region of interest" description="Disordered" evidence="1">
    <location>
        <begin position="1"/>
        <end position="47"/>
    </location>
</feature>
<evidence type="ECO:0000256" key="1">
    <source>
        <dbReference type="SAM" id="MobiDB-lite"/>
    </source>
</evidence>
<feature type="compositionally biased region" description="Basic and acidic residues" evidence="1">
    <location>
        <begin position="64"/>
        <end position="79"/>
    </location>
</feature>
<evidence type="ECO:0000313" key="3">
    <source>
        <dbReference type="Proteomes" id="UP001430953"/>
    </source>
</evidence>
<reference evidence="2 3" key="1">
    <citation type="submission" date="2023-03" db="EMBL/GenBank/DDBJ databases">
        <title>High recombination rates correlate with genetic variation in Cardiocondyla obscurior ants.</title>
        <authorList>
            <person name="Errbii M."/>
        </authorList>
    </citation>
    <scope>NUCLEOTIDE SEQUENCE [LARGE SCALE GENOMIC DNA]</scope>
    <source>
        <strain evidence="2">Alpha-2009</strain>
        <tissue evidence="2">Whole body</tissue>
    </source>
</reference>
<gene>
    <name evidence="2" type="ORF">PUN28_012437</name>
</gene>
<feature type="region of interest" description="Disordered" evidence="1">
    <location>
        <begin position="61"/>
        <end position="136"/>
    </location>
</feature>
<sequence>MRERSAQRRAALSYRQRATKINFNRKQRQEQRQRQRRNDDDDDLAWPRRLFSPSDLLLLIGTPKIDRGSAEELRMRKGNEEEDKEESSGSSDFRCKRMRENERKREKRREGEREKKRGREDKKGGRKASRAIARMKLSRAVVVLQSELRGRGKKQKNDIVKLIWQRHREQRRENKEEKKKRKRIKREKEMTRKSRKELEGARGKE</sequence>
<name>A0AAW2FBM8_9HYME</name>
<keyword evidence="3" id="KW-1185">Reference proteome</keyword>
<protein>
    <submittedName>
        <fullName evidence="2">Uncharacterized protein</fullName>
    </submittedName>
</protein>
<feature type="compositionally biased region" description="Basic and acidic residues" evidence="1">
    <location>
        <begin position="27"/>
        <end position="39"/>
    </location>
</feature>
<dbReference type="EMBL" id="JADYXP020000012">
    <property type="protein sequence ID" value="KAL0113278.1"/>
    <property type="molecule type" value="Genomic_DNA"/>
</dbReference>